<gene>
    <name evidence="1" type="ORF">ACFSBW_06655</name>
</gene>
<comment type="caution">
    <text evidence="1">The sequence shown here is derived from an EMBL/GenBank/DDBJ whole genome shotgun (WGS) entry which is preliminary data.</text>
</comment>
<organism evidence="1 2">
    <name type="scientific">Halohasta litorea</name>
    <dbReference type="NCBI Taxonomy" id="869891"/>
    <lineage>
        <taxon>Archaea</taxon>
        <taxon>Methanobacteriati</taxon>
        <taxon>Methanobacteriota</taxon>
        <taxon>Stenosarchaea group</taxon>
        <taxon>Halobacteria</taxon>
        <taxon>Halobacteriales</taxon>
        <taxon>Haloferacaceae</taxon>
        <taxon>Halohasta</taxon>
    </lineage>
</organism>
<evidence type="ECO:0000313" key="2">
    <source>
        <dbReference type="Proteomes" id="UP001597052"/>
    </source>
</evidence>
<reference evidence="1 2" key="1">
    <citation type="journal article" date="2019" name="Int. J. Syst. Evol. Microbiol.">
        <title>The Global Catalogue of Microorganisms (GCM) 10K type strain sequencing project: providing services to taxonomists for standard genome sequencing and annotation.</title>
        <authorList>
            <consortium name="The Broad Institute Genomics Platform"/>
            <consortium name="The Broad Institute Genome Sequencing Center for Infectious Disease"/>
            <person name="Wu L."/>
            <person name="Ma J."/>
        </authorList>
    </citation>
    <scope>NUCLEOTIDE SEQUENCE [LARGE SCALE GENOMIC DNA]</scope>
    <source>
        <strain evidence="1 2">CGMCC 1.10593</strain>
    </source>
</reference>
<accession>A0ABD6D6Z3</accession>
<keyword evidence="2" id="KW-1185">Reference proteome</keyword>
<dbReference type="EMBL" id="JBHUDM010000002">
    <property type="protein sequence ID" value="MFD1641553.1"/>
    <property type="molecule type" value="Genomic_DNA"/>
</dbReference>
<dbReference type="RefSeq" id="WP_256396846.1">
    <property type="nucleotide sequence ID" value="NZ_JANHDJ010000005.1"/>
</dbReference>
<dbReference type="AlphaFoldDB" id="A0ABD6D6Z3"/>
<evidence type="ECO:0008006" key="3">
    <source>
        <dbReference type="Google" id="ProtNLM"/>
    </source>
</evidence>
<sequence length="306" mass="34174">MSDPVITADELASYVVCPTQYEFEHVRPISPRTDHSDVTFDRRRELLADGLLAGLTADVGSPAARARIATERIVGQWPTTVDSYVNDEQQQFDSELLEAAISNYFERFGAEHAEGLVETNPVLGSSFDGIRYETEVDALVETESGHRAIRFLPNLYGVHPAWKDEGLVEAYLSRSEFYPRQIGHLLRAWTALRGLLSAHGMDADVEFTYVSLFDDVRISYGAGSDPTASVTMRHFQELFESERGEIRTLLRDMGPKIIDGEYAIPDADRSLIADNCCEFCPYQDACPAYIRSDVAFGDRAVQEDGN</sequence>
<protein>
    <recommendedName>
        <fullName evidence="3">PD-(D/E)XK nuclease superfamily protein</fullName>
    </recommendedName>
</protein>
<dbReference type="Proteomes" id="UP001597052">
    <property type="component" value="Unassembled WGS sequence"/>
</dbReference>
<name>A0ABD6D6Z3_9EURY</name>
<proteinExistence type="predicted"/>
<evidence type="ECO:0000313" key="1">
    <source>
        <dbReference type="EMBL" id="MFD1641553.1"/>
    </source>
</evidence>